<evidence type="ECO:0000313" key="2">
    <source>
        <dbReference type="EMBL" id="VAX18914.1"/>
    </source>
</evidence>
<dbReference type="SUPFAM" id="SSF69593">
    <property type="entry name" value="Glycerol-3-phosphate (1)-acyltransferase"/>
    <property type="match status" value="1"/>
</dbReference>
<evidence type="ECO:0000259" key="1">
    <source>
        <dbReference type="Pfam" id="PF04028"/>
    </source>
</evidence>
<gene>
    <name evidence="2" type="ORF">MNBD_NITROSPINAE04-1116</name>
</gene>
<dbReference type="InterPro" id="IPR007172">
    <property type="entry name" value="DUF374"/>
</dbReference>
<dbReference type="AlphaFoldDB" id="A0A3B1C4F8"/>
<accession>A0A3B1C4F8</accession>
<protein>
    <recommendedName>
        <fullName evidence="1">DUF374 domain-containing protein</fullName>
    </recommendedName>
</protein>
<proteinExistence type="predicted"/>
<name>A0A3B1C4F8_9ZZZZ</name>
<reference evidence="2" key="1">
    <citation type="submission" date="2018-06" db="EMBL/GenBank/DDBJ databases">
        <authorList>
            <person name="Zhirakovskaya E."/>
        </authorList>
    </citation>
    <scope>NUCLEOTIDE SEQUENCE</scope>
</reference>
<organism evidence="2">
    <name type="scientific">hydrothermal vent metagenome</name>
    <dbReference type="NCBI Taxonomy" id="652676"/>
    <lineage>
        <taxon>unclassified sequences</taxon>
        <taxon>metagenomes</taxon>
        <taxon>ecological metagenomes</taxon>
    </lineage>
</organism>
<feature type="domain" description="DUF374" evidence="1">
    <location>
        <begin position="62"/>
        <end position="129"/>
    </location>
</feature>
<dbReference type="Pfam" id="PF04028">
    <property type="entry name" value="DUF374"/>
    <property type="match status" value="1"/>
</dbReference>
<sequence>MLKKLINTYFIPPILYLAMRLICSTLRVTVAGADIKQRVDDEGKPIILVFWHGRLFYVPYHYRKTHSKWKVLISASADGETASRALSFFGYGIVRGSSYKDARKALLGLTRHTKKGFNTAIIADGSRGPLFNLQPGALMLSKLTGAKALPVTFSFSKCWTLNSWDRMMIPKPFSKVVVIYGEPVSVPKGCDSATLEEKRNELEARLISITSQADKFFENTASN</sequence>
<dbReference type="CDD" id="cd07983">
    <property type="entry name" value="LPLAT_DUF374-like"/>
    <property type="match status" value="1"/>
</dbReference>
<dbReference type="EMBL" id="UOGA01000141">
    <property type="protein sequence ID" value="VAX18914.1"/>
    <property type="molecule type" value="Genomic_DNA"/>
</dbReference>